<reference evidence="1 2" key="1">
    <citation type="journal article" date="2018" name="Proc. Natl. Acad. Sci. U.S.A.">
        <title>Draft genome sequence of Camellia sinensis var. sinensis provides insights into the evolution of the tea genome and tea quality.</title>
        <authorList>
            <person name="Wei C."/>
            <person name="Yang H."/>
            <person name="Wang S."/>
            <person name="Zhao J."/>
            <person name="Liu C."/>
            <person name="Gao L."/>
            <person name="Xia E."/>
            <person name="Lu Y."/>
            <person name="Tai Y."/>
            <person name="She G."/>
            <person name="Sun J."/>
            <person name="Cao H."/>
            <person name="Tong W."/>
            <person name="Gao Q."/>
            <person name="Li Y."/>
            <person name="Deng W."/>
            <person name="Jiang X."/>
            <person name="Wang W."/>
            <person name="Chen Q."/>
            <person name="Zhang S."/>
            <person name="Li H."/>
            <person name="Wu J."/>
            <person name="Wang P."/>
            <person name="Li P."/>
            <person name="Shi C."/>
            <person name="Zheng F."/>
            <person name="Jian J."/>
            <person name="Huang B."/>
            <person name="Shan D."/>
            <person name="Shi M."/>
            <person name="Fang C."/>
            <person name="Yue Y."/>
            <person name="Li F."/>
            <person name="Li D."/>
            <person name="Wei S."/>
            <person name="Han B."/>
            <person name="Jiang C."/>
            <person name="Yin Y."/>
            <person name="Xia T."/>
            <person name="Zhang Z."/>
            <person name="Bennetzen J.L."/>
            <person name="Zhao S."/>
            <person name="Wan X."/>
        </authorList>
    </citation>
    <scope>NUCLEOTIDE SEQUENCE [LARGE SCALE GENOMIC DNA]</scope>
    <source>
        <strain evidence="2">cv. Shuchazao</strain>
        <tissue evidence="1">Leaf</tissue>
    </source>
</reference>
<gene>
    <name evidence="1" type="ORF">TEA_014880</name>
</gene>
<dbReference type="PANTHER" id="PTHR31984:SF1">
    <property type="entry name" value="OS10G0330400 PROTEIN"/>
    <property type="match status" value="1"/>
</dbReference>
<name>A0A4S4E022_CAMSN</name>
<proteinExistence type="predicted"/>
<dbReference type="PANTHER" id="PTHR31984">
    <property type="entry name" value="TRANSPORTER, PUTATIVE (DUF179)-RELATED"/>
    <property type="match status" value="1"/>
</dbReference>
<dbReference type="STRING" id="542762.A0A4S4E022"/>
<sequence>MKGLYYGTKESVRCAVEMVKRDVVRVGEFTFFDGRTAKEDVEGEGEDELRLRLRIHRKQLKDEMRAGYWTVAACSPSVIGLGDTVGLWEEVHGIMGPRKGISANPIDASRFTVALTYPMLKKMSNRLLGFDDQNQQRSSAFRHRDTNPDSIIFTVESNFSLFSSTFDSINHCSVASDVHDHDSFVSQLTQEHQDVDNNSIVKGNPLVTEDCSSATLNHANLVVWKYLEYLDQRVARHYYPYLSRANRSEPDQNQLPCYPIDSRANSSHLPVDLPATSLTLISQQTSHQSKPYSKEIKAKLMQTTLHSHTNANHNPEIQTTLQETWNWNQSRSADLTPMQTIFQCKPSMAFQNP</sequence>
<dbReference type="Proteomes" id="UP000306102">
    <property type="component" value="Unassembled WGS sequence"/>
</dbReference>
<dbReference type="SUPFAM" id="SSF143456">
    <property type="entry name" value="VC0467-like"/>
    <property type="match status" value="1"/>
</dbReference>
<protein>
    <submittedName>
        <fullName evidence="1">Uncharacterized protein</fullName>
    </submittedName>
</protein>
<evidence type="ECO:0000313" key="2">
    <source>
        <dbReference type="Proteomes" id="UP000306102"/>
    </source>
</evidence>
<dbReference type="InterPro" id="IPR003774">
    <property type="entry name" value="AlgH-like"/>
</dbReference>
<evidence type="ECO:0000313" key="1">
    <source>
        <dbReference type="EMBL" id="THG09100.1"/>
    </source>
</evidence>
<dbReference type="AlphaFoldDB" id="A0A4S4E022"/>
<dbReference type="EMBL" id="SDRB02008758">
    <property type="protein sequence ID" value="THG09100.1"/>
    <property type="molecule type" value="Genomic_DNA"/>
</dbReference>
<comment type="caution">
    <text evidence="1">The sequence shown here is derived from an EMBL/GenBank/DDBJ whole genome shotgun (WGS) entry which is preliminary data.</text>
</comment>
<accession>A0A4S4E022</accession>
<organism evidence="1 2">
    <name type="scientific">Camellia sinensis var. sinensis</name>
    <name type="common">China tea</name>
    <dbReference type="NCBI Taxonomy" id="542762"/>
    <lineage>
        <taxon>Eukaryota</taxon>
        <taxon>Viridiplantae</taxon>
        <taxon>Streptophyta</taxon>
        <taxon>Embryophyta</taxon>
        <taxon>Tracheophyta</taxon>
        <taxon>Spermatophyta</taxon>
        <taxon>Magnoliopsida</taxon>
        <taxon>eudicotyledons</taxon>
        <taxon>Gunneridae</taxon>
        <taxon>Pentapetalae</taxon>
        <taxon>asterids</taxon>
        <taxon>Ericales</taxon>
        <taxon>Theaceae</taxon>
        <taxon>Camellia</taxon>
    </lineage>
</organism>
<keyword evidence="2" id="KW-1185">Reference proteome</keyword>